<dbReference type="AlphaFoldDB" id="A0A0D2VUX0"/>
<dbReference type="InParanoid" id="A0A0D2VUX0"/>
<dbReference type="SUPFAM" id="SSF69500">
    <property type="entry name" value="DTD-like"/>
    <property type="match status" value="1"/>
</dbReference>
<keyword evidence="7" id="KW-0030">Aminoacyl-tRNA synthetase</keyword>
<dbReference type="FunCoup" id="A0A0D2VUX0">
    <property type="interactions" value="277"/>
</dbReference>
<evidence type="ECO:0000256" key="6">
    <source>
        <dbReference type="SAM" id="MobiDB-lite"/>
    </source>
</evidence>
<dbReference type="InterPro" id="IPR003732">
    <property type="entry name" value="Daa-tRNA_deacyls_DTD"/>
</dbReference>
<feature type="region of interest" description="Disordered" evidence="6">
    <location>
        <begin position="187"/>
        <end position="246"/>
    </location>
</feature>
<protein>
    <recommendedName>
        <fullName evidence="2 5">D-aminoacyl-tRNA deacylase</fullName>
        <ecNumber evidence="2 5">3.1.1.96</ecNumber>
    </recommendedName>
</protein>
<dbReference type="CDD" id="cd00563">
    <property type="entry name" value="Dtyr_deacylase"/>
    <property type="match status" value="1"/>
</dbReference>
<dbReference type="GO" id="GO:0106026">
    <property type="term" value="F:Gly-tRNA(Ala) deacylase activity"/>
    <property type="evidence" value="ECO:0007669"/>
    <property type="project" value="RHEA"/>
</dbReference>
<dbReference type="EC" id="3.1.1.96" evidence="2 5"/>
<keyword evidence="7" id="KW-0436">Ligase</keyword>
<organism evidence="7 8">
    <name type="scientific">Capsaspora owczarzaki (strain ATCC 30864)</name>
    <dbReference type="NCBI Taxonomy" id="595528"/>
    <lineage>
        <taxon>Eukaryota</taxon>
        <taxon>Filasterea</taxon>
        <taxon>Capsaspora</taxon>
    </lineage>
</organism>
<dbReference type="InterPro" id="IPR023509">
    <property type="entry name" value="DTD-like_sf"/>
</dbReference>
<dbReference type="Pfam" id="PF02580">
    <property type="entry name" value="Tyr_Deacylase"/>
    <property type="match status" value="1"/>
</dbReference>
<dbReference type="GO" id="GO:0051500">
    <property type="term" value="F:D-tyrosyl-tRNA(Tyr) deacylase activity"/>
    <property type="evidence" value="ECO:0007669"/>
    <property type="project" value="TreeGrafter"/>
</dbReference>
<evidence type="ECO:0000256" key="4">
    <source>
        <dbReference type="ARBA" id="ARBA00048018"/>
    </source>
</evidence>
<comment type="subcellular location">
    <subcellularLocation>
        <location evidence="5">Cytoplasm</location>
    </subcellularLocation>
</comment>
<dbReference type="FunFam" id="3.50.80.10:FF:000001">
    <property type="entry name" value="D-aminoacyl-tRNA deacylase"/>
    <property type="match status" value="1"/>
</dbReference>
<proteinExistence type="inferred from homology"/>
<keyword evidence="5" id="KW-0963">Cytoplasm</keyword>
<dbReference type="HAMAP" id="MF_00518">
    <property type="entry name" value="Deacylase_Dtd"/>
    <property type="match status" value="1"/>
</dbReference>
<evidence type="ECO:0000256" key="5">
    <source>
        <dbReference type="RuleBase" id="RU003470"/>
    </source>
</evidence>
<keyword evidence="5" id="KW-0820">tRNA-binding</keyword>
<dbReference type="Proteomes" id="UP000008743">
    <property type="component" value="Unassembled WGS sequence"/>
</dbReference>
<name>A0A0D2VUX0_CAPO3</name>
<evidence type="ECO:0000313" key="8">
    <source>
        <dbReference type="Proteomes" id="UP000008743"/>
    </source>
</evidence>
<dbReference type="PhylomeDB" id="A0A0D2VUX0"/>
<evidence type="ECO:0000313" key="7">
    <source>
        <dbReference type="EMBL" id="KJE95192.1"/>
    </source>
</evidence>
<dbReference type="Gene3D" id="3.50.80.10">
    <property type="entry name" value="D-tyrosyl-tRNA(Tyr) deacylase"/>
    <property type="match status" value="1"/>
</dbReference>
<keyword evidence="5" id="KW-0694">RNA-binding</keyword>
<dbReference type="EMBL" id="KE346368">
    <property type="protein sequence ID" value="KJE95192.1"/>
    <property type="molecule type" value="Genomic_DNA"/>
</dbReference>
<comment type="similarity">
    <text evidence="1 5">Belongs to the DTD family.</text>
</comment>
<dbReference type="eggNOG" id="KOG3323">
    <property type="taxonomic scope" value="Eukaryota"/>
</dbReference>
<keyword evidence="5" id="KW-0378">Hydrolase</keyword>
<dbReference type="GO" id="GO:0005737">
    <property type="term" value="C:cytoplasm"/>
    <property type="evidence" value="ECO:0007669"/>
    <property type="project" value="UniProtKB-SubCell"/>
</dbReference>
<dbReference type="PANTHER" id="PTHR10472:SF5">
    <property type="entry name" value="D-AMINOACYL-TRNA DEACYLASE 1"/>
    <property type="match status" value="1"/>
</dbReference>
<comment type="catalytic activity">
    <reaction evidence="4">
        <text>a D-aminoacyl-tRNA + H2O = a tRNA + a D-alpha-amino acid + H(+)</text>
        <dbReference type="Rhea" id="RHEA:13953"/>
        <dbReference type="Rhea" id="RHEA-COMP:10123"/>
        <dbReference type="Rhea" id="RHEA-COMP:10124"/>
        <dbReference type="ChEBI" id="CHEBI:15377"/>
        <dbReference type="ChEBI" id="CHEBI:15378"/>
        <dbReference type="ChEBI" id="CHEBI:59871"/>
        <dbReference type="ChEBI" id="CHEBI:78442"/>
        <dbReference type="ChEBI" id="CHEBI:79333"/>
        <dbReference type="EC" id="3.1.1.96"/>
    </reaction>
</comment>
<dbReference type="PANTHER" id="PTHR10472">
    <property type="entry name" value="D-TYROSYL-TRNA TYR DEACYLASE"/>
    <property type="match status" value="1"/>
</dbReference>
<feature type="compositionally biased region" description="Low complexity" evidence="6">
    <location>
        <begin position="198"/>
        <end position="239"/>
    </location>
</feature>
<evidence type="ECO:0000256" key="2">
    <source>
        <dbReference type="ARBA" id="ARBA00013056"/>
    </source>
</evidence>
<dbReference type="RefSeq" id="XP_004346343.1">
    <property type="nucleotide sequence ID" value="XM_004346293.2"/>
</dbReference>
<dbReference type="GO" id="GO:0000049">
    <property type="term" value="F:tRNA binding"/>
    <property type="evidence" value="ECO:0007669"/>
    <property type="project" value="UniProtKB-KW"/>
</dbReference>
<dbReference type="NCBIfam" id="TIGR00256">
    <property type="entry name" value="D-aminoacyl-tRNA deacylase"/>
    <property type="match status" value="1"/>
</dbReference>
<evidence type="ECO:0000256" key="1">
    <source>
        <dbReference type="ARBA" id="ARBA00009673"/>
    </source>
</evidence>
<evidence type="ECO:0000256" key="3">
    <source>
        <dbReference type="ARBA" id="ARBA00047676"/>
    </source>
</evidence>
<dbReference type="OrthoDB" id="275783at2759"/>
<reference evidence="8" key="1">
    <citation type="submission" date="2011-02" db="EMBL/GenBank/DDBJ databases">
        <title>The Genome Sequence of Capsaspora owczarzaki ATCC 30864.</title>
        <authorList>
            <person name="Russ C."/>
            <person name="Cuomo C."/>
            <person name="Burger G."/>
            <person name="Gray M.W."/>
            <person name="Holland P.W.H."/>
            <person name="King N."/>
            <person name="Lang F.B.F."/>
            <person name="Roger A.J."/>
            <person name="Ruiz-Trillo I."/>
            <person name="Young S.K."/>
            <person name="Zeng Q."/>
            <person name="Gargeya S."/>
            <person name="Alvarado L."/>
            <person name="Berlin A."/>
            <person name="Chapman S.B."/>
            <person name="Chen Z."/>
            <person name="Freedman E."/>
            <person name="Gellesch M."/>
            <person name="Goldberg J."/>
            <person name="Griggs A."/>
            <person name="Gujja S."/>
            <person name="Heilman E."/>
            <person name="Heiman D."/>
            <person name="Howarth C."/>
            <person name="Mehta T."/>
            <person name="Neiman D."/>
            <person name="Pearson M."/>
            <person name="Roberts A."/>
            <person name="Saif S."/>
            <person name="Shea T."/>
            <person name="Shenoy N."/>
            <person name="Sisk P."/>
            <person name="Stolte C."/>
            <person name="Sykes S."/>
            <person name="White J."/>
            <person name="Yandava C."/>
            <person name="Haas B."/>
            <person name="Nusbaum C."/>
            <person name="Birren B."/>
        </authorList>
    </citation>
    <scope>NUCLEOTIDE SEQUENCE</scope>
    <source>
        <strain evidence="8">ATCC 30864</strain>
    </source>
</reference>
<accession>A0A0D2VUX0</accession>
<sequence>MRAVIQRVISASVTVDAEVVGSVGRGLCVLVGIHKNDTRDDLELLVRRILNAKLFSSVPEADGSGGDAASTGKPWQLNVTEAGLGVLCVSQFTLYATLNKGKKPDFHSAMGSAESREFYNDFLAEMRRQYQPDRIQDGRFGAMMQVQLINDGPVTIIVDTATEVSSAPSSRNITPNASSTALSSLAEASDKALKQPKQKGPSQPKQWQPKNKPQAPAEPTAAASSSASPSLTTSPTDAPEPTTASR</sequence>
<keyword evidence="8" id="KW-1185">Reference proteome</keyword>
<dbReference type="STRING" id="595528.A0A0D2VUX0"/>
<gene>
    <name evidence="7" type="ORF">CAOG_005670</name>
</gene>
<dbReference type="GO" id="GO:0004812">
    <property type="term" value="F:aminoacyl-tRNA ligase activity"/>
    <property type="evidence" value="ECO:0007669"/>
    <property type="project" value="UniProtKB-KW"/>
</dbReference>
<comment type="catalytic activity">
    <reaction evidence="3">
        <text>glycyl-tRNA(Ala) + H2O = tRNA(Ala) + glycine + H(+)</text>
        <dbReference type="Rhea" id="RHEA:53744"/>
        <dbReference type="Rhea" id="RHEA-COMP:9657"/>
        <dbReference type="Rhea" id="RHEA-COMP:13640"/>
        <dbReference type="ChEBI" id="CHEBI:15377"/>
        <dbReference type="ChEBI" id="CHEBI:15378"/>
        <dbReference type="ChEBI" id="CHEBI:57305"/>
        <dbReference type="ChEBI" id="CHEBI:78442"/>
        <dbReference type="ChEBI" id="CHEBI:78522"/>
        <dbReference type="EC" id="3.1.1.96"/>
    </reaction>
</comment>